<comment type="caution">
    <text evidence="1">The sequence shown here is derived from an EMBL/GenBank/DDBJ whole genome shotgun (WGS) entry which is preliminary data.</text>
</comment>
<dbReference type="Proteomes" id="UP000248329">
    <property type="component" value="Unassembled WGS sequence"/>
</dbReference>
<accession>A0AC61KZK4</accession>
<gene>
    <name evidence="1" type="ORF">C4B59_14405</name>
</gene>
<protein>
    <submittedName>
        <fullName evidence="1">Circadian clock protein KaiC</fullName>
    </submittedName>
</protein>
<evidence type="ECO:0000313" key="2">
    <source>
        <dbReference type="Proteomes" id="UP000248329"/>
    </source>
</evidence>
<reference evidence="1" key="1">
    <citation type="submission" date="2018-01" db="EMBL/GenBank/DDBJ databases">
        <authorList>
            <person name="Krukenberg V."/>
        </authorList>
    </citation>
    <scope>NUCLEOTIDE SEQUENCE</scope>
    <source>
        <strain evidence="1">E20ANME2</strain>
    </source>
</reference>
<sequence length="447" mass="49143">MMLRSTGITGLDEILGGFQKPSTILVAGTAGVGKTMFVLDSLSSVAEDESTLYIPITTRQAIRADFADSFPSMHKSIALHPIDRISAERDPLSALIDIGNAVTSSGATRVAIDPITPLGYAFSEQEQHRFIGTFDSMAHEWGAITLVTGELTASEIHAAVVSHFMDGVLYLSYEESEKHVLHNLMIFKTPNIAGTQALSNIYSFNISTGGVRVFPHLKGGAAHPNLSVRVPTGIQELDGMLEGGIPETYSMLIAGSPGTGKTIFGLQFANKSLENDKPAVIVSFNESPDQLMAEAMRLGWDMQEHVENDLLRFVYPSEQVSSDEHLWQIKDAVESIGAGSMVFDGITDMKTVFCGSVNARKYIYSLIRYLKYRNVTSIFTSEIENVFSFEIPDAGTSFMVDGIVSLRYIRKESGLRKLLLILKMRGTNHDRRIKEYTITDHGINIME</sequence>
<dbReference type="EMBL" id="PQXF01000047">
    <property type="protein sequence ID" value="PXF57882.1"/>
    <property type="molecule type" value="Genomic_DNA"/>
</dbReference>
<evidence type="ECO:0000313" key="1">
    <source>
        <dbReference type="EMBL" id="PXF57882.1"/>
    </source>
</evidence>
<name>A0AC61KZK4_9EURY</name>
<organism evidence="1 2">
    <name type="scientific">Candidatus Methanogaster sp</name>
    <dbReference type="NCBI Taxonomy" id="3386292"/>
    <lineage>
        <taxon>Archaea</taxon>
        <taxon>Methanobacteriati</taxon>
        <taxon>Methanobacteriota</taxon>
        <taxon>Stenosarchaea group</taxon>
        <taxon>Methanomicrobia</taxon>
        <taxon>Methanosarcinales</taxon>
        <taxon>ANME-2 cluster</taxon>
        <taxon>Candidatus Methanogasteraceae</taxon>
        <taxon>Candidatus Methanogaster</taxon>
    </lineage>
</organism>
<proteinExistence type="predicted"/>